<name>A0A521BB55_9BACT</name>
<dbReference type="EMBL" id="FXTP01000002">
    <property type="protein sequence ID" value="SMO44322.1"/>
    <property type="molecule type" value="Genomic_DNA"/>
</dbReference>
<gene>
    <name evidence="2" type="ORF">SAMN06265219_102156</name>
</gene>
<proteinExistence type="predicted"/>
<sequence>MRSMSAKFTTLIFGMLLVVVSCDSTNSNSNNNTPPEIPPSESLKADFSGMQQAEKVKAKSAVESNFATALVAAGVMKVILDVNLVIPRTLISAAQNHDPEKIANGEWEWEYSTTVNQNNFGVRLTAQANGDSDATWRFFVTNSAANPPLENSLLFEGEATYDAESGSWTYYEPSSGEQVSVINWEVGEEERSLTLEVTSDRNDNFGDTIEYTVDGNIKTVIYTDASSGEISTLEFNSETHIGFIISPDYNNGEKSCWDEDLNNVACDS</sequence>
<dbReference type="PROSITE" id="PS51257">
    <property type="entry name" value="PROKAR_LIPOPROTEIN"/>
    <property type="match status" value="1"/>
</dbReference>
<evidence type="ECO:0000313" key="2">
    <source>
        <dbReference type="EMBL" id="SMO44322.1"/>
    </source>
</evidence>
<protein>
    <recommendedName>
        <fullName evidence="4">Lipoprotein</fullName>
    </recommendedName>
</protein>
<evidence type="ECO:0008006" key="4">
    <source>
        <dbReference type="Google" id="ProtNLM"/>
    </source>
</evidence>
<organism evidence="2 3">
    <name type="scientific">Gracilimonas mengyeensis</name>
    <dbReference type="NCBI Taxonomy" id="1302730"/>
    <lineage>
        <taxon>Bacteria</taxon>
        <taxon>Pseudomonadati</taxon>
        <taxon>Balneolota</taxon>
        <taxon>Balneolia</taxon>
        <taxon>Balneolales</taxon>
        <taxon>Balneolaceae</taxon>
        <taxon>Gracilimonas</taxon>
    </lineage>
</organism>
<keyword evidence="3" id="KW-1185">Reference proteome</keyword>
<evidence type="ECO:0000313" key="3">
    <source>
        <dbReference type="Proteomes" id="UP000317557"/>
    </source>
</evidence>
<feature type="chain" id="PRO_5022192704" description="Lipoprotein" evidence="1">
    <location>
        <begin position="30"/>
        <end position="268"/>
    </location>
</feature>
<accession>A0A521BB55</accession>
<reference evidence="2 3" key="1">
    <citation type="submission" date="2017-05" db="EMBL/GenBank/DDBJ databases">
        <authorList>
            <person name="Varghese N."/>
            <person name="Submissions S."/>
        </authorList>
    </citation>
    <scope>NUCLEOTIDE SEQUENCE [LARGE SCALE GENOMIC DNA]</scope>
    <source>
        <strain evidence="2 3">DSM 21985</strain>
    </source>
</reference>
<evidence type="ECO:0000256" key="1">
    <source>
        <dbReference type="SAM" id="SignalP"/>
    </source>
</evidence>
<dbReference type="Proteomes" id="UP000317557">
    <property type="component" value="Unassembled WGS sequence"/>
</dbReference>
<feature type="signal peptide" evidence="1">
    <location>
        <begin position="1"/>
        <end position="29"/>
    </location>
</feature>
<keyword evidence="1" id="KW-0732">Signal</keyword>
<dbReference type="AlphaFoldDB" id="A0A521BB55"/>